<dbReference type="EMBL" id="MOMC01000070">
    <property type="protein sequence ID" value="ONH24552.1"/>
    <property type="molecule type" value="Genomic_DNA"/>
</dbReference>
<feature type="compositionally biased region" description="Basic and acidic residues" evidence="15">
    <location>
        <begin position="24"/>
        <end position="42"/>
    </location>
</feature>
<protein>
    <recommendedName>
        <fullName evidence="5">Galactose-1-phosphate uridylyltransferase</fullName>
        <ecNumber evidence="4">2.7.7.12</ecNumber>
    </recommendedName>
    <alternativeName>
        <fullName evidence="12">UDP-glucose--hexose-1-phosphate uridylyltransferase</fullName>
    </alternativeName>
</protein>
<feature type="binding site" evidence="14">
    <location>
        <position position="81"/>
    </location>
    <ligand>
        <name>Zn(2+)</name>
        <dbReference type="ChEBI" id="CHEBI:29105"/>
    </ligand>
</feature>
<organism evidence="18 19">
    <name type="scientific">Pseudofrankia asymbiotica</name>
    <dbReference type="NCBI Taxonomy" id="1834516"/>
    <lineage>
        <taxon>Bacteria</taxon>
        <taxon>Bacillati</taxon>
        <taxon>Actinomycetota</taxon>
        <taxon>Actinomycetes</taxon>
        <taxon>Frankiales</taxon>
        <taxon>Frankiaceae</taxon>
        <taxon>Pseudofrankia</taxon>
    </lineage>
</organism>
<dbReference type="OrthoDB" id="9769064at2"/>
<dbReference type="SUPFAM" id="SSF54197">
    <property type="entry name" value="HIT-like"/>
    <property type="match status" value="2"/>
</dbReference>
<dbReference type="GO" id="GO:0008270">
    <property type="term" value="F:zinc ion binding"/>
    <property type="evidence" value="ECO:0007669"/>
    <property type="project" value="InterPro"/>
</dbReference>
<dbReference type="Pfam" id="PF02744">
    <property type="entry name" value="GalP_UDP_tr_C"/>
    <property type="match status" value="1"/>
</dbReference>
<evidence type="ECO:0000256" key="15">
    <source>
        <dbReference type="SAM" id="MobiDB-lite"/>
    </source>
</evidence>
<evidence type="ECO:0000256" key="4">
    <source>
        <dbReference type="ARBA" id="ARBA00012384"/>
    </source>
</evidence>
<dbReference type="EC" id="2.7.7.12" evidence="4"/>
<keyword evidence="9 14" id="KW-0862">Zinc</keyword>
<comment type="pathway">
    <text evidence="2">Carbohydrate metabolism; galactose metabolism.</text>
</comment>
<feature type="compositionally biased region" description="Gly residues" evidence="15">
    <location>
        <begin position="140"/>
        <end position="159"/>
    </location>
</feature>
<dbReference type="RefSeq" id="WP_076820749.1">
    <property type="nucleotide sequence ID" value="NZ_MOMC01000070.1"/>
</dbReference>
<dbReference type="GO" id="GO:0008108">
    <property type="term" value="F:UDP-glucose:hexose-1-phosphate uridylyltransferase activity"/>
    <property type="evidence" value="ECO:0007669"/>
    <property type="project" value="UniProtKB-EC"/>
</dbReference>
<dbReference type="PROSITE" id="PS00117">
    <property type="entry name" value="GAL_P_UDP_TRANSF_I"/>
    <property type="match status" value="1"/>
</dbReference>
<evidence type="ECO:0000256" key="1">
    <source>
        <dbReference type="ARBA" id="ARBA00001107"/>
    </source>
</evidence>
<evidence type="ECO:0000256" key="6">
    <source>
        <dbReference type="ARBA" id="ARBA00022679"/>
    </source>
</evidence>
<evidence type="ECO:0000259" key="17">
    <source>
        <dbReference type="Pfam" id="PF02744"/>
    </source>
</evidence>
<proteinExistence type="inferred from homology"/>
<keyword evidence="7 18" id="KW-0548">Nucleotidyltransferase</keyword>
<feature type="binding site" evidence="14">
    <location>
        <position position="84"/>
    </location>
    <ligand>
        <name>Zn(2+)</name>
        <dbReference type="ChEBI" id="CHEBI:29105"/>
    </ligand>
</feature>
<comment type="catalytic activity">
    <reaction evidence="1">
        <text>alpha-D-galactose 1-phosphate + UDP-alpha-D-glucose = alpha-D-glucose 1-phosphate + UDP-alpha-D-galactose</text>
        <dbReference type="Rhea" id="RHEA:13989"/>
        <dbReference type="ChEBI" id="CHEBI:58336"/>
        <dbReference type="ChEBI" id="CHEBI:58601"/>
        <dbReference type="ChEBI" id="CHEBI:58885"/>
        <dbReference type="ChEBI" id="CHEBI:66914"/>
        <dbReference type="EC" id="2.7.7.12"/>
    </reaction>
</comment>
<reference evidence="19" key="1">
    <citation type="submission" date="2016-10" db="EMBL/GenBank/DDBJ databases">
        <title>Frankia sp. NRRL B-16386 Genome sequencing.</title>
        <authorList>
            <person name="Ghodhbane-Gtari F."/>
            <person name="Swanson E."/>
            <person name="Gueddou A."/>
            <person name="Hezbri K."/>
            <person name="Ktari K."/>
            <person name="Nouioui I."/>
            <person name="Morris K."/>
            <person name="Simpson S."/>
            <person name="Abebe-Akele F."/>
            <person name="Thomas K."/>
            <person name="Gtari M."/>
            <person name="Tisa L.S."/>
        </authorList>
    </citation>
    <scope>NUCLEOTIDE SEQUENCE [LARGE SCALE GENOMIC DNA]</scope>
    <source>
        <strain evidence="19">NRRL B-16386</strain>
    </source>
</reference>
<dbReference type="Pfam" id="PF01087">
    <property type="entry name" value="GalP_UDP_transf"/>
    <property type="match status" value="1"/>
</dbReference>
<dbReference type="InterPro" id="IPR036265">
    <property type="entry name" value="HIT-like_sf"/>
</dbReference>
<evidence type="ECO:0000313" key="19">
    <source>
        <dbReference type="Proteomes" id="UP000188929"/>
    </source>
</evidence>
<sequence>MTADDAAAPGATRTAVRLSDGRELIYFDDEPGRSRGEPDRRGLAPVARPPSQLRHDPLTDEWVVIAAHRQGRTHLPAVADCPLCPSGPARETEVPEDYDVAVFENRFPALGLPAVSLPPVDAPVVGVPVPVAGARAAGRPGPGEGGPSASGRPGPGGRAGPFAGRPGAGRCEVVCFTADHDTSFAALTARRAATVLAAWTDRTAVLGRLPGVASVFVFENRGEEIGVTLGHPHGQIYAYPFVPTPLSTMIRIARGLGRCQHCEAVAAEEAAGARTVASTDAWVAFVPYAARWPFEVSIYPRRHVPDLPALDEGERAEFPSLYLDVLRRFDRVLGVKMPYIAAWEQAPVRAGRGWAHLRLRVFSNRRAPDRLKYLAGSESAMGVYVNDIEPERAAALLRAAG</sequence>
<dbReference type="InterPro" id="IPR001937">
    <property type="entry name" value="GalP_UDPtransf1"/>
</dbReference>
<keyword evidence="11" id="KW-0119">Carbohydrate metabolism</keyword>
<comment type="caution">
    <text evidence="18">The sequence shown here is derived from an EMBL/GenBank/DDBJ whole genome shotgun (WGS) entry which is preliminary data.</text>
</comment>
<dbReference type="PIRSF" id="PIRSF000808">
    <property type="entry name" value="GalT"/>
    <property type="match status" value="1"/>
</dbReference>
<evidence type="ECO:0000256" key="8">
    <source>
        <dbReference type="ARBA" id="ARBA00022723"/>
    </source>
</evidence>
<dbReference type="InterPro" id="IPR005849">
    <property type="entry name" value="GalP_Utransf_N"/>
</dbReference>
<evidence type="ECO:0000256" key="14">
    <source>
        <dbReference type="PIRSR" id="PIRSR000808-3"/>
    </source>
</evidence>
<feature type="domain" description="Galactose-1-phosphate uridyl transferase C-terminal" evidence="17">
    <location>
        <begin position="265"/>
        <end position="398"/>
    </location>
</feature>
<feature type="active site" description="Tele-UMP-histidine intermediate" evidence="13">
    <location>
        <position position="233"/>
    </location>
</feature>
<keyword evidence="10" id="KW-0299">Galactose metabolism</keyword>
<evidence type="ECO:0000256" key="5">
    <source>
        <dbReference type="ARBA" id="ARBA00016340"/>
    </source>
</evidence>
<dbReference type="PANTHER" id="PTHR11943">
    <property type="entry name" value="GALACTOSE-1-PHOSPHATE URIDYLYLTRANSFERASE"/>
    <property type="match status" value="1"/>
</dbReference>
<dbReference type="InterPro" id="IPR005850">
    <property type="entry name" value="GalP_Utransf_C"/>
</dbReference>
<feature type="binding site" evidence="14">
    <location>
        <position position="180"/>
    </location>
    <ligand>
        <name>Zn(2+)</name>
        <dbReference type="ChEBI" id="CHEBI:29105"/>
    </ligand>
</feature>
<dbReference type="GO" id="GO:0005737">
    <property type="term" value="C:cytoplasm"/>
    <property type="evidence" value="ECO:0007669"/>
    <property type="project" value="TreeGrafter"/>
</dbReference>
<evidence type="ECO:0000256" key="12">
    <source>
        <dbReference type="ARBA" id="ARBA00030549"/>
    </source>
</evidence>
<comment type="similarity">
    <text evidence="3">Belongs to the galactose-1-phosphate uridylyltransferase type 1 family.</text>
</comment>
<name>A0A1V2I3C2_9ACTN</name>
<evidence type="ECO:0000313" key="18">
    <source>
        <dbReference type="EMBL" id="ONH24552.1"/>
    </source>
</evidence>
<keyword evidence="8 14" id="KW-0479">Metal-binding</keyword>
<evidence type="ECO:0000256" key="13">
    <source>
        <dbReference type="PIRSR" id="PIRSR000808-1"/>
    </source>
</evidence>
<dbReference type="InterPro" id="IPR019779">
    <property type="entry name" value="GalP_UDPtransf1_His-AS"/>
</dbReference>
<evidence type="ECO:0000256" key="9">
    <source>
        <dbReference type="ARBA" id="ARBA00022833"/>
    </source>
</evidence>
<feature type="domain" description="Galactose-1-phosphate uridyl transferase N-terminal" evidence="16">
    <location>
        <begin position="163"/>
        <end position="243"/>
    </location>
</feature>
<evidence type="ECO:0000256" key="11">
    <source>
        <dbReference type="ARBA" id="ARBA00023277"/>
    </source>
</evidence>
<dbReference type="STRING" id="1834516.BL253_29960"/>
<dbReference type="PANTHER" id="PTHR11943:SF1">
    <property type="entry name" value="GALACTOSE-1-PHOSPHATE URIDYLYLTRANSFERASE"/>
    <property type="match status" value="1"/>
</dbReference>
<feature type="binding site" evidence="14">
    <location>
        <position position="231"/>
    </location>
    <ligand>
        <name>Zn(2+)</name>
        <dbReference type="ChEBI" id="CHEBI:29105"/>
    </ligand>
</feature>
<evidence type="ECO:0000256" key="2">
    <source>
        <dbReference type="ARBA" id="ARBA00004947"/>
    </source>
</evidence>
<dbReference type="UniPathway" id="UPA00214"/>
<feature type="region of interest" description="Disordered" evidence="15">
    <location>
        <begin position="24"/>
        <end position="54"/>
    </location>
</feature>
<feature type="region of interest" description="Disordered" evidence="15">
    <location>
        <begin position="136"/>
        <end position="163"/>
    </location>
</feature>
<dbReference type="AlphaFoldDB" id="A0A1V2I3C2"/>
<comment type="cofactor">
    <cofactor evidence="14">
        <name>Zn(2+)</name>
        <dbReference type="ChEBI" id="CHEBI:29105"/>
    </cofactor>
    <text evidence="14">Binds 1 zinc ion per subunit.</text>
</comment>
<evidence type="ECO:0000256" key="10">
    <source>
        <dbReference type="ARBA" id="ARBA00023144"/>
    </source>
</evidence>
<keyword evidence="19" id="KW-1185">Reference proteome</keyword>
<dbReference type="GO" id="GO:0033499">
    <property type="term" value="P:galactose catabolic process via UDP-galactose, Leloir pathway"/>
    <property type="evidence" value="ECO:0007669"/>
    <property type="project" value="TreeGrafter"/>
</dbReference>
<gene>
    <name evidence="18" type="ORF">BL253_29960</name>
</gene>
<evidence type="ECO:0000256" key="7">
    <source>
        <dbReference type="ARBA" id="ARBA00022695"/>
    </source>
</evidence>
<evidence type="ECO:0000259" key="16">
    <source>
        <dbReference type="Pfam" id="PF01087"/>
    </source>
</evidence>
<evidence type="ECO:0000256" key="3">
    <source>
        <dbReference type="ARBA" id="ARBA00010951"/>
    </source>
</evidence>
<accession>A0A1V2I3C2</accession>
<dbReference type="Proteomes" id="UP000188929">
    <property type="component" value="Unassembled WGS sequence"/>
</dbReference>
<keyword evidence="6 18" id="KW-0808">Transferase</keyword>
<dbReference type="Gene3D" id="3.30.428.10">
    <property type="entry name" value="HIT-like"/>
    <property type="match status" value="2"/>
</dbReference>